<protein>
    <submittedName>
        <fullName evidence="1">Uncharacterized protein</fullName>
    </submittedName>
</protein>
<sequence>MLIINKFHCRTHLSVHCKTVKTHNGKPLLIPINRCSVNHTLVLSIAHNFHLVTQLHHKCSFNERHGHPVVIFVLDF</sequence>
<name>A0A0S3RS66_PHAAN</name>
<dbReference type="AlphaFoldDB" id="A0A0S3RS66"/>
<dbReference type="Proteomes" id="UP000291084">
    <property type="component" value="Chromosome 4"/>
</dbReference>
<reference evidence="1 2" key="1">
    <citation type="journal article" date="2015" name="Sci. Rep.">
        <title>The power of single molecule real-time sequencing technology in the de novo assembly of a eukaryotic genome.</title>
        <authorList>
            <person name="Sakai H."/>
            <person name="Naito K."/>
            <person name="Ogiso-Tanaka E."/>
            <person name="Takahashi Y."/>
            <person name="Iseki K."/>
            <person name="Muto C."/>
            <person name="Satou K."/>
            <person name="Teruya K."/>
            <person name="Shiroma A."/>
            <person name="Shimoji M."/>
            <person name="Hirano T."/>
            <person name="Itoh T."/>
            <person name="Kaga A."/>
            <person name="Tomooka N."/>
        </authorList>
    </citation>
    <scope>NUCLEOTIDE SEQUENCE [LARGE SCALE GENOMIC DNA]</scope>
    <source>
        <strain evidence="2">cv. Shumari</strain>
    </source>
</reference>
<evidence type="ECO:0000313" key="1">
    <source>
        <dbReference type="EMBL" id="BAT83445.1"/>
    </source>
</evidence>
<dbReference type="EMBL" id="AP015037">
    <property type="protein sequence ID" value="BAT83445.1"/>
    <property type="molecule type" value="Genomic_DNA"/>
</dbReference>
<proteinExistence type="predicted"/>
<organism evidence="1 2">
    <name type="scientific">Vigna angularis var. angularis</name>
    <dbReference type="NCBI Taxonomy" id="157739"/>
    <lineage>
        <taxon>Eukaryota</taxon>
        <taxon>Viridiplantae</taxon>
        <taxon>Streptophyta</taxon>
        <taxon>Embryophyta</taxon>
        <taxon>Tracheophyta</taxon>
        <taxon>Spermatophyta</taxon>
        <taxon>Magnoliopsida</taxon>
        <taxon>eudicotyledons</taxon>
        <taxon>Gunneridae</taxon>
        <taxon>Pentapetalae</taxon>
        <taxon>rosids</taxon>
        <taxon>fabids</taxon>
        <taxon>Fabales</taxon>
        <taxon>Fabaceae</taxon>
        <taxon>Papilionoideae</taxon>
        <taxon>50 kb inversion clade</taxon>
        <taxon>NPAAA clade</taxon>
        <taxon>indigoferoid/millettioid clade</taxon>
        <taxon>Phaseoleae</taxon>
        <taxon>Vigna</taxon>
    </lineage>
</organism>
<accession>A0A0S3RS66</accession>
<gene>
    <name evidence="1" type="primary">Vigan.04G059300</name>
    <name evidence="1" type="ORF">VIGAN_04059300</name>
</gene>
<keyword evidence="2" id="KW-1185">Reference proteome</keyword>
<evidence type="ECO:0000313" key="2">
    <source>
        <dbReference type="Proteomes" id="UP000291084"/>
    </source>
</evidence>